<evidence type="ECO:0000313" key="2">
    <source>
        <dbReference type="Proteomes" id="UP000249204"/>
    </source>
</evidence>
<sequence>MVFLKRLSKSDSHVLYFGHRHKKLSKQPIKGIAIEPYNSLVREEKRYLIWGNTIVNTAEYLARDGFEESFPSRAHLTLSGKKLNKGIDEKWIC</sequence>
<protein>
    <submittedName>
        <fullName evidence="1">Uncharacterized protein</fullName>
    </submittedName>
</protein>
<dbReference type="Proteomes" id="UP000249204">
    <property type="component" value="Unassembled WGS sequence"/>
</dbReference>
<dbReference type="AlphaFoldDB" id="A0A2W6N9S0"/>
<gene>
    <name evidence="1" type="ORF">DN757_26275</name>
</gene>
<evidence type="ECO:0000313" key="1">
    <source>
        <dbReference type="EMBL" id="PZT52665.1"/>
    </source>
</evidence>
<comment type="caution">
    <text evidence="1">The sequence shown here is derived from an EMBL/GenBank/DDBJ whole genome shotgun (WGS) entry which is preliminary data.</text>
</comment>
<proteinExistence type="predicted"/>
<accession>A0A2W6N9S0</accession>
<name>A0A2W6N9S0_9BACL</name>
<organism evidence="1 2">
    <name type="scientific">Paenibacillus silvae</name>
    <dbReference type="NCBI Taxonomy" id="1325358"/>
    <lineage>
        <taxon>Bacteria</taxon>
        <taxon>Bacillati</taxon>
        <taxon>Bacillota</taxon>
        <taxon>Bacilli</taxon>
        <taxon>Bacillales</taxon>
        <taxon>Paenibacillaceae</taxon>
        <taxon>Paenibacillus</taxon>
    </lineage>
</organism>
<dbReference type="EMBL" id="QKWW01000092">
    <property type="protein sequence ID" value="PZT52665.1"/>
    <property type="molecule type" value="Genomic_DNA"/>
</dbReference>
<reference evidence="1 2" key="1">
    <citation type="submission" date="2018-06" db="EMBL/GenBank/DDBJ databases">
        <title>Isolation of heavy metals resistant Paenibacillus silvae NC2 from Gold-Copper mine in ZiJin, China.</title>
        <authorList>
            <person name="Xu J."/>
            <person name="Mazhar H.S."/>
            <person name="Rensing C."/>
        </authorList>
    </citation>
    <scope>NUCLEOTIDE SEQUENCE [LARGE SCALE GENOMIC DNA]</scope>
    <source>
        <strain evidence="1 2">NC2</strain>
    </source>
</reference>